<dbReference type="RefSeq" id="WP_006213823.1">
    <property type="nucleotide sequence ID" value="NZ_ANHZ02000004.1"/>
</dbReference>
<name>M2YFJ5_9MICC</name>
<keyword evidence="1" id="KW-0472">Membrane</keyword>
<reference evidence="2 3" key="1">
    <citation type="journal article" date="2014" name="Genome Announc.">
        <title>Draft Genome Sequence of Kocuria palustris PEL.</title>
        <authorList>
            <person name="Sharma G."/>
            <person name="Khatri I."/>
            <person name="Subramanian S."/>
        </authorList>
    </citation>
    <scope>NUCLEOTIDE SEQUENCE [LARGE SCALE GENOMIC DNA]</scope>
    <source>
        <strain evidence="2 3">PEL</strain>
    </source>
</reference>
<dbReference type="AlphaFoldDB" id="M2YFJ5"/>
<evidence type="ECO:0000313" key="2">
    <source>
        <dbReference type="EMBL" id="EME37320.1"/>
    </source>
</evidence>
<comment type="caution">
    <text evidence="2">The sequence shown here is derived from an EMBL/GenBank/DDBJ whole genome shotgun (WGS) entry which is preliminary data.</text>
</comment>
<sequence length="184" mass="19611">MSAPLDDPRRRGAVARTVPLLAPVMPLLLAAWLALSSAPVGGPGQRWPIWLGALGAPLALLLWIAAGMVLADARRYLQRRARPLTCWLMVVAWALAVALGALLPDLVHGEPASIFLVVFPGATAGLSSGFANTVGVLMFAAAAASLLAAALDVRRTRLLSRGVPLIPEPEDEDRLREQWLDSFR</sequence>
<evidence type="ECO:0000313" key="3">
    <source>
        <dbReference type="Proteomes" id="UP000009877"/>
    </source>
</evidence>
<feature type="transmembrane region" description="Helical" evidence="1">
    <location>
        <begin position="47"/>
        <end position="71"/>
    </location>
</feature>
<organism evidence="2 3">
    <name type="scientific">Kocuria palustris PEL</name>
    <dbReference type="NCBI Taxonomy" id="1236550"/>
    <lineage>
        <taxon>Bacteria</taxon>
        <taxon>Bacillati</taxon>
        <taxon>Actinomycetota</taxon>
        <taxon>Actinomycetes</taxon>
        <taxon>Micrococcales</taxon>
        <taxon>Micrococcaceae</taxon>
        <taxon>Kocuria</taxon>
    </lineage>
</organism>
<dbReference type="Proteomes" id="UP000009877">
    <property type="component" value="Unassembled WGS sequence"/>
</dbReference>
<keyword evidence="3" id="KW-1185">Reference proteome</keyword>
<proteinExistence type="predicted"/>
<dbReference type="STRING" id="71999.KPaMU14_10650"/>
<gene>
    <name evidence="2" type="ORF">C884_01828</name>
</gene>
<accession>M2YFJ5</accession>
<keyword evidence="1" id="KW-1133">Transmembrane helix</keyword>
<protein>
    <submittedName>
        <fullName evidence="2">Uncharacterized protein</fullName>
    </submittedName>
</protein>
<feature type="transmembrane region" description="Helical" evidence="1">
    <location>
        <begin position="12"/>
        <end position="35"/>
    </location>
</feature>
<dbReference type="EMBL" id="ANHZ02000004">
    <property type="protein sequence ID" value="EME37320.1"/>
    <property type="molecule type" value="Genomic_DNA"/>
</dbReference>
<evidence type="ECO:0000256" key="1">
    <source>
        <dbReference type="SAM" id="Phobius"/>
    </source>
</evidence>
<feature type="transmembrane region" description="Helical" evidence="1">
    <location>
        <begin position="130"/>
        <end position="151"/>
    </location>
</feature>
<feature type="transmembrane region" description="Helical" evidence="1">
    <location>
        <begin position="83"/>
        <end position="103"/>
    </location>
</feature>
<keyword evidence="1" id="KW-0812">Transmembrane</keyword>